<evidence type="ECO:0000256" key="1">
    <source>
        <dbReference type="SAM" id="Phobius"/>
    </source>
</evidence>
<keyword evidence="1" id="KW-0472">Membrane</keyword>
<dbReference type="AlphaFoldDB" id="A0A1Q2HNR8"/>
<evidence type="ECO:0000313" key="3">
    <source>
        <dbReference type="Proteomes" id="UP000188273"/>
    </source>
</evidence>
<keyword evidence="1" id="KW-0812">Transmembrane</keyword>
<gene>
    <name evidence="2" type="primary">xcpT_2</name>
    <name evidence="2" type="ORF">L21SP3_00669</name>
</gene>
<dbReference type="NCBIfam" id="TIGR02532">
    <property type="entry name" value="IV_pilin_GFxxxE"/>
    <property type="match status" value="1"/>
</dbReference>
<dbReference type="STRING" id="1940790.L21SP3_00669"/>
<dbReference type="InterPro" id="IPR045584">
    <property type="entry name" value="Pilin-like"/>
</dbReference>
<dbReference type="OrthoDB" id="217153at2"/>
<sequence length="243" mass="27472">MKKNKHTGFTLIEVLTVLSIAAIMTAVLIPALARARKQAKCTVCLSNQRNIAMALRLYIDSNNGWLPSAEPYPGKYGSIPQHWFMNPEFVSYLDVELRRNDQGNLLGPTESRSVLTCPAHRNPARTRHSPPEYPERSKGYGLSYAANAAMGVSGRASMPTEYRKESEFRRPSEAMMFTDASGTPHVPGVVLFTGCPRDNFAYRHSGKANIVFLDQHTEQMSEKEIPFFNRFSEKRFGKFWYSK</sequence>
<feature type="transmembrane region" description="Helical" evidence="1">
    <location>
        <begin position="12"/>
        <end position="33"/>
    </location>
</feature>
<dbReference type="PANTHER" id="PTHR30093">
    <property type="entry name" value="GENERAL SECRETION PATHWAY PROTEIN G"/>
    <property type="match status" value="1"/>
</dbReference>
<dbReference type="KEGG" id="pbu:L21SP3_00669"/>
<dbReference type="SUPFAM" id="SSF54523">
    <property type="entry name" value="Pili subunits"/>
    <property type="match status" value="1"/>
</dbReference>
<keyword evidence="3" id="KW-1185">Reference proteome</keyword>
<accession>A0A1Q2HNR8</accession>
<dbReference type="InterPro" id="IPR012902">
    <property type="entry name" value="N_methyl_site"/>
</dbReference>
<dbReference type="RefSeq" id="WP_077539343.1">
    <property type="nucleotide sequence ID" value="NZ_CP019633.1"/>
</dbReference>
<dbReference type="EMBL" id="CP019633">
    <property type="protein sequence ID" value="AQQ08876.1"/>
    <property type="molecule type" value="Genomic_DNA"/>
</dbReference>
<proteinExistence type="predicted"/>
<organism evidence="2 3">
    <name type="scientific">Sedimentisphaera cyanobacteriorum</name>
    <dbReference type="NCBI Taxonomy" id="1940790"/>
    <lineage>
        <taxon>Bacteria</taxon>
        <taxon>Pseudomonadati</taxon>
        <taxon>Planctomycetota</taxon>
        <taxon>Phycisphaerae</taxon>
        <taxon>Sedimentisphaerales</taxon>
        <taxon>Sedimentisphaeraceae</taxon>
        <taxon>Sedimentisphaera</taxon>
    </lineage>
</organism>
<evidence type="ECO:0000313" key="2">
    <source>
        <dbReference type="EMBL" id="AQQ08876.1"/>
    </source>
</evidence>
<dbReference type="Proteomes" id="UP000188273">
    <property type="component" value="Chromosome"/>
</dbReference>
<protein>
    <submittedName>
        <fullName evidence="2">PilD-dependent protein PddA</fullName>
    </submittedName>
</protein>
<reference evidence="3" key="1">
    <citation type="submission" date="2017-02" db="EMBL/GenBank/DDBJ databases">
        <title>Comparative genomics and description of representatives of a novel lineage of planctomycetes thriving in anoxic sediments.</title>
        <authorList>
            <person name="Spring S."/>
            <person name="Bunk B."/>
            <person name="Sproer C."/>
            <person name="Klenk H.-P."/>
        </authorList>
    </citation>
    <scope>NUCLEOTIDE SEQUENCE [LARGE SCALE GENOMIC DNA]</scope>
    <source>
        <strain evidence="3">L21-RPul-D3</strain>
    </source>
</reference>
<keyword evidence="1" id="KW-1133">Transmembrane helix</keyword>
<dbReference type="PROSITE" id="PS00409">
    <property type="entry name" value="PROKAR_NTER_METHYL"/>
    <property type="match status" value="1"/>
</dbReference>
<dbReference type="Gene3D" id="3.30.700.10">
    <property type="entry name" value="Glycoprotein, Type 4 Pilin"/>
    <property type="match status" value="1"/>
</dbReference>
<name>A0A1Q2HNR8_9BACT</name>
<dbReference type="Pfam" id="PF07963">
    <property type="entry name" value="N_methyl"/>
    <property type="match status" value="1"/>
</dbReference>